<dbReference type="AlphaFoldDB" id="A0A4R3JCK1"/>
<dbReference type="Proteomes" id="UP000295304">
    <property type="component" value="Unassembled WGS sequence"/>
</dbReference>
<name>A0A4R3JCK1_9PROT</name>
<dbReference type="InterPro" id="IPR022211">
    <property type="entry name" value="PHBC_N"/>
</dbReference>
<organism evidence="5 6">
    <name type="scientific">Varunaivibrio sulfuroxidans</name>
    <dbReference type="NCBI Taxonomy" id="1773489"/>
    <lineage>
        <taxon>Bacteria</taxon>
        <taxon>Pseudomonadati</taxon>
        <taxon>Pseudomonadota</taxon>
        <taxon>Alphaproteobacteria</taxon>
        <taxon>Rhodospirillales</taxon>
        <taxon>Magnetovibrionaceae</taxon>
        <taxon>Varunaivibrio</taxon>
    </lineage>
</organism>
<keyword evidence="6" id="KW-1185">Reference proteome</keyword>
<keyword evidence="2" id="KW-0012">Acyltransferase</keyword>
<sequence>MEHPTTPKHVFPIDRFLHAGEARLTAGLSPSSALSAYLDWAAHLANSPGKIGELFEKAFRKSLKFNAHVGEALLEKEGTPCIEPLAQDNRFRGEDWRRPPYIFYYQAFLLLQQWWHNATTSVEGVSDHHQDVVAFCARQFLDVFAPSNFLLTNPEALKITLESGGMNLVRGAQNFFEDWARAALQKPPLGTENFRVGKDVAITPGKVVYRNNLIEVIQYAPSGKTVHPEPVLIVPAWIMKYYILDLSPHNSLVKYLVDGGHTVFMISWKNPHEEDRNLGMDDYIDGGVTAALAAVRAIVPEEKVHAVGYCIGGTLLSIAAAALGRDGEDRLKSMTLFAAQTDFTEAGELMLFIDQSQIAYLEDLMWDKGYLDTKQMTGAFQMLRSNDLIWSRIVHEYLLGNRRAMIDLMAWNADATRMPYRMHSEYLRKLFLKNAFAEGHYYVGDKPATPSDIRVPIFAVGAEKDHVAPWKSVYKINFFADVEVTFLLTSGGHNAGIISPPDHPRRHHRIATKPGCDPYISPEDWIETTEEHPGSWWPAWQAWLVKHSGARRKPPAMGKAEAGYPPLCDAPGTYVLME</sequence>
<reference evidence="5 6" key="1">
    <citation type="submission" date="2019-03" db="EMBL/GenBank/DDBJ databases">
        <title>Genomic Encyclopedia of Type Strains, Phase IV (KMG-IV): sequencing the most valuable type-strain genomes for metagenomic binning, comparative biology and taxonomic classification.</title>
        <authorList>
            <person name="Goeker M."/>
        </authorList>
    </citation>
    <scope>NUCLEOTIDE SEQUENCE [LARGE SCALE GENOMIC DNA]</scope>
    <source>
        <strain evidence="5 6">DSM 101688</strain>
    </source>
</reference>
<dbReference type="InterPro" id="IPR051321">
    <property type="entry name" value="PHA/PHB_synthase"/>
</dbReference>
<dbReference type="GO" id="GO:0016746">
    <property type="term" value="F:acyltransferase activity"/>
    <property type="evidence" value="ECO:0007669"/>
    <property type="project" value="UniProtKB-KW"/>
</dbReference>
<dbReference type="Pfam" id="PF07167">
    <property type="entry name" value="PhaC_N"/>
    <property type="match status" value="1"/>
</dbReference>
<dbReference type="EMBL" id="SLZW01000004">
    <property type="protein sequence ID" value="TCS63105.1"/>
    <property type="molecule type" value="Genomic_DNA"/>
</dbReference>
<evidence type="ECO:0000256" key="2">
    <source>
        <dbReference type="ARBA" id="ARBA00023315"/>
    </source>
</evidence>
<evidence type="ECO:0000256" key="1">
    <source>
        <dbReference type="ARBA" id="ARBA00022679"/>
    </source>
</evidence>
<dbReference type="SUPFAM" id="SSF53474">
    <property type="entry name" value="alpha/beta-Hydrolases"/>
    <property type="match status" value="1"/>
</dbReference>
<dbReference type="OrthoDB" id="7208816at2"/>
<evidence type="ECO:0000313" key="6">
    <source>
        <dbReference type="Proteomes" id="UP000295304"/>
    </source>
</evidence>
<proteinExistence type="predicted"/>
<dbReference type="InterPro" id="IPR010941">
    <property type="entry name" value="PhaC_N"/>
</dbReference>
<dbReference type="Pfam" id="PF12551">
    <property type="entry name" value="PHBC_N"/>
    <property type="match status" value="1"/>
</dbReference>
<keyword evidence="1" id="KW-0808">Transferase</keyword>
<dbReference type="InterPro" id="IPR029058">
    <property type="entry name" value="AB_hydrolase_fold"/>
</dbReference>
<feature type="domain" description="Poly-beta-hydroxybutyrate polymerase N-terminal" evidence="3">
    <location>
        <begin position="87"/>
        <end position="256"/>
    </location>
</feature>
<comment type="caution">
    <text evidence="5">The sequence shown here is derived from an EMBL/GenBank/DDBJ whole genome shotgun (WGS) entry which is preliminary data.</text>
</comment>
<protein>
    <submittedName>
        <fullName evidence="5">Polyhydroxyalkanoate synthase</fullName>
    </submittedName>
</protein>
<dbReference type="PANTHER" id="PTHR36837:SF5">
    <property type="entry name" value="POLY-3-HYDROXYBUTYRATE SYNTHASE"/>
    <property type="match status" value="1"/>
</dbReference>
<evidence type="ECO:0000259" key="3">
    <source>
        <dbReference type="Pfam" id="PF07167"/>
    </source>
</evidence>
<evidence type="ECO:0000313" key="5">
    <source>
        <dbReference type="EMBL" id="TCS63105.1"/>
    </source>
</evidence>
<evidence type="ECO:0000259" key="4">
    <source>
        <dbReference type="Pfam" id="PF12551"/>
    </source>
</evidence>
<feature type="domain" description="Poly-beta-hydroxybutyrate polymerase N-terminal" evidence="4">
    <location>
        <begin position="12"/>
        <end position="50"/>
    </location>
</feature>
<gene>
    <name evidence="5" type="ORF">EDD55_104198</name>
</gene>
<dbReference type="GO" id="GO:0042619">
    <property type="term" value="P:poly-hydroxybutyrate biosynthetic process"/>
    <property type="evidence" value="ECO:0007669"/>
    <property type="project" value="InterPro"/>
</dbReference>
<dbReference type="Gene3D" id="3.40.50.1820">
    <property type="entry name" value="alpha/beta hydrolase"/>
    <property type="match status" value="1"/>
</dbReference>
<dbReference type="PANTHER" id="PTHR36837">
    <property type="entry name" value="POLY(3-HYDROXYALKANOATE) POLYMERASE SUBUNIT PHAC"/>
    <property type="match status" value="1"/>
</dbReference>
<accession>A0A4R3JCK1</accession>